<name>A0A1D9NXV3_9FIRM</name>
<protein>
    <recommendedName>
        <fullName evidence="3">TadE-like protein</fullName>
    </recommendedName>
</protein>
<dbReference type="EMBL" id="CP017831">
    <property type="protein sequence ID" value="AOZ95100.1"/>
    <property type="molecule type" value="Genomic_DNA"/>
</dbReference>
<evidence type="ECO:0000313" key="2">
    <source>
        <dbReference type="Proteomes" id="UP000179284"/>
    </source>
</evidence>
<dbReference type="KEGG" id="bhu:bhn_I0064"/>
<dbReference type="OrthoDB" id="1766790at2"/>
<dbReference type="RefSeq" id="WP_071174920.1">
    <property type="nucleotide sequence ID" value="NZ_CP017831.1"/>
</dbReference>
<organism evidence="1 2">
    <name type="scientific">Butyrivibrio hungatei</name>
    <dbReference type="NCBI Taxonomy" id="185008"/>
    <lineage>
        <taxon>Bacteria</taxon>
        <taxon>Bacillati</taxon>
        <taxon>Bacillota</taxon>
        <taxon>Clostridia</taxon>
        <taxon>Lachnospirales</taxon>
        <taxon>Lachnospiraceae</taxon>
        <taxon>Butyrivibrio</taxon>
    </lineage>
</organism>
<dbReference type="Proteomes" id="UP000179284">
    <property type="component" value="Chromosome I"/>
</dbReference>
<sequence length="297" mass="32874">MKCGQIEVVKGTSYKEYKNIKRTLLQVAQKGVSLSASITVEASIVLPLFIFFFTNIMMAFNIIKMQCDMEAALHQTGNELALLAFDERCAEGVLGIEEDGVSTVAGALSIFYVKGKVESYFGQELENSCVTDGKAGFSYLPSRIMLGNDIIDIVIDYKVHPLISLIGFEDFPVEARYYGHAWTGYDISEGAAADENEEEMVYVTEHGEVYHRDINCNHLKLSIRSVSLDQIDKERSMDGSKYYPCEYCGGGISGGNVFITDYGIRYHSSVNCAGLKRKIYTIPISEVGDRRPCSGCG</sequence>
<dbReference type="AlphaFoldDB" id="A0A1D9NXV3"/>
<accession>A0A1D9NXV3</accession>
<proteinExistence type="predicted"/>
<evidence type="ECO:0008006" key="3">
    <source>
        <dbReference type="Google" id="ProtNLM"/>
    </source>
</evidence>
<evidence type="ECO:0000313" key="1">
    <source>
        <dbReference type="EMBL" id="AOZ95100.1"/>
    </source>
</evidence>
<keyword evidence="2" id="KW-1185">Reference proteome</keyword>
<reference evidence="2" key="1">
    <citation type="submission" date="2016-10" db="EMBL/GenBank/DDBJ databases">
        <title>The complete genome sequence of the rumen bacterium Butyrivibrio hungatei MB2003.</title>
        <authorList>
            <person name="Palevich N."/>
            <person name="Kelly W.J."/>
            <person name="Leahy S.C."/>
            <person name="Altermann E."/>
            <person name="Rakonjac J."/>
            <person name="Attwood G.T."/>
        </authorList>
    </citation>
    <scope>NUCLEOTIDE SEQUENCE [LARGE SCALE GENOMIC DNA]</scope>
    <source>
        <strain evidence="2">MB2003</strain>
    </source>
</reference>
<gene>
    <name evidence="1" type="ORF">bhn_I0064</name>
</gene>